<dbReference type="EMBL" id="CP002608">
    <property type="protein sequence ID" value="AEB41219.1"/>
    <property type="molecule type" value="Genomic_DNA"/>
</dbReference>
<evidence type="ECO:0000256" key="9">
    <source>
        <dbReference type="ARBA" id="ARBA00023264"/>
    </source>
</evidence>
<comment type="catalytic activity">
    <reaction evidence="11">
        <text>a 1,2-diacyl-sn-glycero-3-phospho-L-serine + H(+) = a 1,2-diacyl-sn-glycero-3-phosphoethanolamine + CO2</text>
        <dbReference type="Rhea" id="RHEA:20828"/>
        <dbReference type="ChEBI" id="CHEBI:15378"/>
        <dbReference type="ChEBI" id="CHEBI:16526"/>
        <dbReference type="ChEBI" id="CHEBI:57262"/>
        <dbReference type="ChEBI" id="CHEBI:64612"/>
        <dbReference type="EC" id="4.1.1.65"/>
    </reaction>
</comment>
<comment type="subunit">
    <text evidence="11">Heterodimer of a large membrane-associated beta subunit and a small pyruvoyl-containing alpha subunit.</text>
</comment>
<feature type="active site" description="Charge relay system; for autoendoproteolytic cleavage activity" evidence="11">
    <location>
        <position position="171"/>
    </location>
</feature>
<proteinExistence type="inferred from homology"/>
<comment type="similarity">
    <text evidence="11">Belongs to the phosphatidylserine decarboxylase family. PSD-B subfamily. Prokaryotic type II sub-subfamily.</text>
</comment>
<keyword evidence="2 11" id="KW-0444">Lipid biosynthesis</keyword>
<keyword evidence="13" id="KW-1185">Reference proteome</keyword>
<comment type="function">
    <text evidence="11">Catalyzes the formation of phosphatidylethanolamine (PtdEtn) from phosphatidylserine (PtdSer).</text>
</comment>
<keyword evidence="5 11" id="KW-0472">Membrane</keyword>
<organism evidence="12 13">
    <name type="scientific">Chlamydia pecorum (strain ATCC VR-628 / DSM 29919 / E58)</name>
    <name type="common">Chlamydophila pecorum</name>
    <dbReference type="NCBI Taxonomy" id="331635"/>
    <lineage>
        <taxon>Bacteria</taxon>
        <taxon>Pseudomonadati</taxon>
        <taxon>Chlamydiota</taxon>
        <taxon>Chlamydiia</taxon>
        <taxon>Chlamydiales</taxon>
        <taxon>Chlamydiaceae</taxon>
        <taxon>Chlamydia/Chlamydophila group</taxon>
        <taxon>Chlamydia</taxon>
    </lineage>
</organism>
<name>A0AA34WHL9_CHLPE</name>
<dbReference type="GO" id="GO:0004609">
    <property type="term" value="F:phosphatidylserine decarboxylase activity"/>
    <property type="evidence" value="ECO:0007669"/>
    <property type="project" value="UniProtKB-UniRule"/>
</dbReference>
<sequence>MKKLQYIDRETRQRVVEPIYYEATMNFFYNSKIGKKLSIFLSKNSLFSRIYGWLQKRSWTKRQIVPFMERYKISEKELQKPVSAYTSFNDFFTRKLRPEARPISPGANVCTMPVDGRYLVYPNISDLDTFVIKSKYFSLSKLLGNSCLVNQYAQGSMVIARLAPFDYHRFHFPCDCIPGSARLINGYLFSVHPMAIKDNFILFCENKRAITVLHSEVFGDVLCLEVGALNVGSIEQTFSPGIFYRKGEEKGFFAFGGSTVILLFLPKVIQFESDLLKNSRMGLETHCLMGQSLGTSQREEF</sequence>
<dbReference type="KEGG" id="cpm:G5S_0203"/>
<comment type="pathway">
    <text evidence="11">Phospholipid metabolism; phosphatidylethanolamine biosynthesis; phosphatidylethanolamine from CDP-diacylglycerol: step 2/2.</text>
</comment>
<keyword evidence="9 11" id="KW-1208">Phospholipid metabolism</keyword>
<dbReference type="PANTHER" id="PTHR10067:SF17">
    <property type="entry name" value="PHOSPHATIDYLSERINE DECARBOXYLASE PROENZYME 2"/>
    <property type="match status" value="1"/>
</dbReference>
<evidence type="ECO:0000256" key="4">
    <source>
        <dbReference type="ARBA" id="ARBA00023098"/>
    </source>
</evidence>
<keyword evidence="7 11" id="KW-0594">Phospholipid biosynthesis</keyword>
<evidence type="ECO:0000256" key="5">
    <source>
        <dbReference type="ARBA" id="ARBA00023136"/>
    </source>
</evidence>
<dbReference type="GeneID" id="99718256"/>
<gene>
    <name evidence="11" type="primary">psd</name>
    <name evidence="12" type="ordered locus">G5S_0203</name>
</gene>
<accession>A0AA34WHL9</accession>
<keyword evidence="11" id="KW-1003">Cell membrane</keyword>
<reference evidence="12 13" key="1">
    <citation type="journal article" date="2011" name="J. Bacteriol.">
        <title>Genome sequence of the obligate intracellular animal pathogen Chlamydia pecorum E58.</title>
        <authorList>
            <person name="Mojica S."/>
            <person name="Huot Creasy H."/>
            <person name="Daugherty S."/>
            <person name="Read T.D."/>
            <person name="Kim T."/>
            <person name="Kaltenboeck B."/>
            <person name="Bavoil P."/>
            <person name="Myers G.S."/>
        </authorList>
    </citation>
    <scope>NUCLEOTIDE SEQUENCE [LARGE SCALE GENOMIC DNA]</scope>
    <source>
        <strain evidence="12 13">E58</strain>
    </source>
</reference>
<keyword evidence="6 11" id="KW-0865">Zymogen</keyword>
<evidence type="ECO:0000313" key="12">
    <source>
        <dbReference type="EMBL" id="AEB41219.1"/>
    </source>
</evidence>
<evidence type="ECO:0000256" key="10">
    <source>
        <dbReference type="ARBA" id="ARBA00023317"/>
    </source>
</evidence>
<dbReference type="Proteomes" id="UP000008305">
    <property type="component" value="Chromosome"/>
</dbReference>
<dbReference type="GO" id="GO:0006646">
    <property type="term" value="P:phosphatidylethanolamine biosynthetic process"/>
    <property type="evidence" value="ECO:0007669"/>
    <property type="project" value="UniProtKB-UniRule"/>
</dbReference>
<evidence type="ECO:0000256" key="3">
    <source>
        <dbReference type="ARBA" id="ARBA00022793"/>
    </source>
</evidence>
<evidence type="ECO:0000256" key="7">
    <source>
        <dbReference type="ARBA" id="ARBA00023209"/>
    </source>
</evidence>
<feature type="chain" id="PRO_5041500192" description="Phosphatidylserine decarboxylase alpha chain" evidence="11">
    <location>
        <begin position="258"/>
        <end position="301"/>
    </location>
</feature>
<evidence type="ECO:0000256" key="2">
    <source>
        <dbReference type="ARBA" id="ARBA00022516"/>
    </source>
</evidence>
<feature type="active site" description="Charge relay system; for autoendoproteolytic cleavage activity" evidence="11">
    <location>
        <position position="258"/>
    </location>
</feature>
<keyword evidence="4 11" id="KW-0443">Lipid metabolism</keyword>
<comment type="subcellular location">
    <subcellularLocation>
        <location evidence="11">Cell membrane</location>
        <topology evidence="11">Peripheral membrane protein</topology>
    </subcellularLocation>
</comment>
<evidence type="ECO:0000256" key="6">
    <source>
        <dbReference type="ARBA" id="ARBA00023145"/>
    </source>
</evidence>
<dbReference type="InterPro" id="IPR033179">
    <property type="entry name" value="PSD_type2_pro"/>
</dbReference>
<comment type="PTM">
    <text evidence="11">Is synthesized initially as an inactive proenzyme. Formation of the active enzyme involves a self-maturation process in which the active site pyruvoyl group is generated from an internal serine residue via an autocatalytic post-translational modification. Two non-identical subunits are generated from the proenzyme in this reaction, and the pyruvate is formed at the N-terminus of the alpha chain, which is derived from the carboxyl end of the proenzyme. The autoendoproteolytic cleavage occurs by a canonical serine protease mechanism, in which the side chain hydroxyl group of the serine supplies its oxygen atom to form the C-terminus of the beta chain, while the remainder of the serine residue undergoes an oxidative deamination to produce ammonia and the pyruvoyl prosthetic group on the alpha chain. During this reaction, the Ser that is part of the protease active site of the proenzyme becomes the pyruvoyl prosthetic group, which constitutes an essential element of the active site of the mature decarboxylase.</text>
</comment>
<keyword evidence="10 11" id="KW-0670">Pyruvate</keyword>
<comment type="pathway">
    <text evidence="1">Lipid metabolism.</text>
</comment>
<feature type="site" description="Cleavage (non-hydrolytic); by autocatalysis" evidence="11">
    <location>
        <begin position="257"/>
        <end position="258"/>
    </location>
</feature>
<keyword evidence="3 11" id="KW-0210">Decarboxylase</keyword>
<dbReference type="EC" id="4.1.1.65" evidence="11"/>
<dbReference type="PANTHER" id="PTHR10067">
    <property type="entry name" value="PHOSPHATIDYLSERINE DECARBOXYLASE"/>
    <property type="match status" value="1"/>
</dbReference>
<dbReference type="NCBIfam" id="TIGR00163">
    <property type="entry name" value="PS_decarb"/>
    <property type="match status" value="1"/>
</dbReference>
<dbReference type="InterPro" id="IPR003817">
    <property type="entry name" value="PS_Dcarbxylase"/>
</dbReference>
<dbReference type="InterPro" id="IPR033177">
    <property type="entry name" value="PSD-B"/>
</dbReference>
<feature type="active site" description="Schiff-base intermediate with substrate; via pyruvic acid; for decarboxylase activity" evidence="11">
    <location>
        <position position="258"/>
    </location>
</feature>
<dbReference type="Pfam" id="PF02666">
    <property type="entry name" value="PS_Dcarbxylase"/>
    <property type="match status" value="1"/>
</dbReference>
<dbReference type="NCBIfam" id="NF001941">
    <property type="entry name" value="PRK00723.1"/>
    <property type="match status" value="1"/>
</dbReference>
<protein>
    <recommendedName>
        <fullName evidence="11">Phosphatidylserine decarboxylase proenzyme</fullName>
        <ecNumber evidence="11">4.1.1.65</ecNumber>
    </recommendedName>
    <component>
        <recommendedName>
            <fullName evidence="11">Phosphatidylserine decarboxylase alpha chain</fullName>
        </recommendedName>
    </component>
    <component>
        <recommendedName>
            <fullName evidence="11">Phosphatidylserine decarboxylase beta chain</fullName>
        </recommendedName>
    </component>
</protein>
<comment type="cofactor">
    <cofactor evidence="11">
        <name>pyruvate</name>
        <dbReference type="ChEBI" id="CHEBI:15361"/>
    </cofactor>
    <text evidence="11">Binds 1 pyruvoyl group covalently per subunit.</text>
</comment>
<feature type="active site" description="Charge relay system; for autoendoproteolytic cleavage activity" evidence="11">
    <location>
        <position position="115"/>
    </location>
</feature>
<feature type="modified residue" description="Pyruvic acid (Ser); by autocatalysis" evidence="11">
    <location>
        <position position="258"/>
    </location>
</feature>
<evidence type="ECO:0000256" key="11">
    <source>
        <dbReference type="HAMAP-Rule" id="MF_00663"/>
    </source>
</evidence>
<evidence type="ECO:0000256" key="8">
    <source>
        <dbReference type="ARBA" id="ARBA00023239"/>
    </source>
</evidence>
<dbReference type="GO" id="GO:0005886">
    <property type="term" value="C:plasma membrane"/>
    <property type="evidence" value="ECO:0007669"/>
    <property type="project" value="UniProtKB-SubCell"/>
</dbReference>
<feature type="chain" id="PRO_5041500193" description="Phosphatidylserine decarboxylase beta chain" evidence="11">
    <location>
        <begin position="1"/>
        <end position="257"/>
    </location>
</feature>
<evidence type="ECO:0000313" key="13">
    <source>
        <dbReference type="Proteomes" id="UP000008305"/>
    </source>
</evidence>
<dbReference type="AlphaFoldDB" id="A0AA34WHL9"/>
<dbReference type="RefSeq" id="WP_013712297.1">
    <property type="nucleotide sequence ID" value="NC_015408.1"/>
</dbReference>
<dbReference type="HAMAP" id="MF_00663">
    <property type="entry name" value="PS_decarb_PSD_B_type2"/>
    <property type="match status" value="1"/>
</dbReference>
<keyword evidence="8 11" id="KW-0456">Lyase</keyword>
<evidence type="ECO:0000256" key="1">
    <source>
        <dbReference type="ARBA" id="ARBA00005189"/>
    </source>
</evidence>